<gene>
    <name evidence="3" type="ORF">HEK616_09670</name>
</gene>
<feature type="coiled-coil region" evidence="1">
    <location>
        <begin position="186"/>
        <end position="213"/>
    </location>
</feature>
<organism evidence="3 4">
    <name type="scientific">Streptomyces nigrescens</name>
    <dbReference type="NCBI Taxonomy" id="1920"/>
    <lineage>
        <taxon>Bacteria</taxon>
        <taxon>Bacillati</taxon>
        <taxon>Actinomycetota</taxon>
        <taxon>Actinomycetes</taxon>
        <taxon>Kitasatosporales</taxon>
        <taxon>Streptomycetaceae</taxon>
        <taxon>Streptomyces</taxon>
    </lineage>
</organism>
<sequence length="324" mass="35372">MPRLYGFEDMAYRRVREAEAEGIRAAASRRLAQQTFSAITAWMSEAGYRTTLGNEFKPDVLAGVLHHPAIAGLMETEDGELVDSGGPRIIPVADFLAIRAMRTVSEPDKQRGGQREYLLSGRLSVCGLCGHTLGVTPSNAGTRGHRCLPSSAQHPGGCGKVRINADLYEKYVAEQVLGELAKPEVAELIEAARDELLAQAEELDKQVASARRRQKTLGADYAAGSGMSLAAYKSADKELTKLIREKSTEARFLKQVKHVPVGSVPDLVRWWKHAPLKAKKGLVVLLLEQIAVYPAASRGSRTVDADRVAFTWRQWGAAEEPRSA</sequence>
<evidence type="ECO:0000313" key="3">
    <source>
        <dbReference type="EMBL" id="BDM67480.1"/>
    </source>
</evidence>
<dbReference type="Pfam" id="PF07508">
    <property type="entry name" value="Recombinase"/>
    <property type="match status" value="1"/>
</dbReference>
<reference evidence="3" key="1">
    <citation type="submission" date="2022-06" db="EMBL/GenBank/DDBJ databases">
        <title>Complete genome sequence of Streptomyces nigrescens HEK616.</title>
        <authorList>
            <person name="Asamizu S."/>
            <person name="Onaka H."/>
        </authorList>
    </citation>
    <scope>NUCLEOTIDE SEQUENCE</scope>
    <source>
        <strain evidence="3">HEK616</strain>
    </source>
</reference>
<keyword evidence="4" id="KW-1185">Reference proteome</keyword>
<accession>A0ABN6QNF2</accession>
<evidence type="ECO:0000313" key="4">
    <source>
        <dbReference type="Proteomes" id="UP001059597"/>
    </source>
</evidence>
<dbReference type="InterPro" id="IPR038109">
    <property type="entry name" value="DNA_bind_recomb_sf"/>
</dbReference>
<feature type="domain" description="Recombinase" evidence="2">
    <location>
        <begin position="18"/>
        <end position="102"/>
    </location>
</feature>
<dbReference type="EMBL" id="AP026073">
    <property type="protein sequence ID" value="BDM67480.1"/>
    <property type="molecule type" value="Genomic_DNA"/>
</dbReference>
<dbReference type="PANTHER" id="PTHR30461">
    <property type="entry name" value="DNA-INVERTASE FROM LAMBDOID PROPHAGE"/>
    <property type="match status" value="1"/>
</dbReference>
<evidence type="ECO:0000256" key="1">
    <source>
        <dbReference type="SAM" id="Coils"/>
    </source>
</evidence>
<dbReference type="Gene3D" id="3.90.1750.20">
    <property type="entry name" value="Putative Large Serine Recombinase, Chain B, Domain 2"/>
    <property type="match status" value="1"/>
</dbReference>
<dbReference type="PANTHER" id="PTHR30461:SF24">
    <property type="entry name" value="SITE-SPECIFIC INTEGRASE_RESOLVASE-RELATED"/>
    <property type="match status" value="1"/>
</dbReference>
<keyword evidence="1" id="KW-0175">Coiled coil</keyword>
<evidence type="ECO:0000259" key="2">
    <source>
        <dbReference type="Pfam" id="PF07508"/>
    </source>
</evidence>
<dbReference type="InterPro" id="IPR050639">
    <property type="entry name" value="SSR_resolvase"/>
</dbReference>
<name>A0ABN6QNF2_STRNI</name>
<dbReference type="Proteomes" id="UP001059597">
    <property type="component" value="Chromosome"/>
</dbReference>
<proteinExistence type="predicted"/>
<protein>
    <recommendedName>
        <fullName evidence="2">Recombinase domain-containing protein</fullName>
    </recommendedName>
</protein>
<dbReference type="InterPro" id="IPR011109">
    <property type="entry name" value="DNA_bind_recombinase_dom"/>
</dbReference>